<accession>A0A1H8MCB5</accession>
<evidence type="ECO:0000256" key="2">
    <source>
        <dbReference type="ARBA" id="ARBA00022840"/>
    </source>
</evidence>
<dbReference type="InterPro" id="IPR027417">
    <property type="entry name" value="P-loop_NTPase"/>
</dbReference>
<dbReference type="AlphaFoldDB" id="A0A1H8MCB5"/>
<sequence length="309" mass="33191">MNPVSASLPAIKRSQNSNSRESFFAGRTQIIGNSSSIGAILVNAGRLSEENVTRILEAQVQQQNPFGEAAICLGLLTEDDVRFALSRQFNNLYLPAGDNSLSHHLIAAYKPFSPVVEHLRSLRSQLMLRWFEPDTDRNVLAIVSPGLGEGRSFIAANLAIVFSQLGKSTLLIDANLRAPRQQEFFKVNTGGGLSSYLAGRAGLESIVRIPSLLGLSVLPAGAVPPNPQELIGRPVFADLLQAVGCEFDVVIVDTPSASEYGEAQIIATEASAALIVLRKNHTSLSRTVELARRFQQTGAAVVGSVLNDF</sequence>
<dbReference type="InterPro" id="IPR005702">
    <property type="entry name" value="Wzc-like_C"/>
</dbReference>
<dbReference type="GO" id="GO:0004713">
    <property type="term" value="F:protein tyrosine kinase activity"/>
    <property type="evidence" value="ECO:0007669"/>
    <property type="project" value="TreeGrafter"/>
</dbReference>
<evidence type="ECO:0000313" key="3">
    <source>
        <dbReference type="EMBL" id="SEO14796.1"/>
    </source>
</evidence>
<evidence type="ECO:0000313" key="4">
    <source>
        <dbReference type="Proteomes" id="UP000183898"/>
    </source>
</evidence>
<dbReference type="Gene3D" id="3.40.50.300">
    <property type="entry name" value="P-loop containing nucleotide triphosphate hydrolases"/>
    <property type="match status" value="1"/>
</dbReference>
<dbReference type="NCBIfam" id="TIGR03029">
    <property type="entry name" value="EpsG"/>
    <property type="match status" value="1"/>
</dbReference>
<dbReference type="RefSeq" id="WP_175463265.1">
    <property type="nucleotide sequence ID" value="NZ_FOCT01000012.1"/>
</dbReference>
<dbReference type="InterPro" id="IPR037257">
    <property type="entry name" value="T2SS_E_N_sf"/>
</dbReference>
<dbReference type="SUPFAM" id="SSF160246">
    <property type="entry name" value="EspE N-terminal domain-like"/>
    <property type="match status" value="1"/>
</dbReference>
<reference evidence="3 4" key="1">
    <citation type="submission" date="2016-10" db="EMBL/GenBank/DDBJ databases">
        <authorList>
            <person name="de Groot N.N."/>
        </authorList>
    </citation>
    <scope>NUCLEOTIDE SEQUENCE [LARGE SCALE GENOMIC DNA]</scope>
    <source>
        <strain evidence="3 4">Nl18</strain>
    </source>
</reference>
<dbReference type="PANTHER" id="PTHR32309">
    <property type="entry name" value="TYROSINE-PROTEIN KINASE"/>
    <property type="match status" value="1"/>
</dbReference>
<name>A0A1H8MCB5_9PROT</name>
<organism evidence="3 4">
    <name type="scientific">Nitrosospira multiformis</name>
    <dbReference type="NCBI Taxonomy" id="1231"/>
    <lineage>
        <taxon>Bacteria</taxon>
        <taxon>Pseudomonadati</taxon>
        <taxon>Pseudomonadota</taxon>
        <taxon>Betaproteobacteria</taxon>
        <taxon>Nitrosomonadales</taxon>
        <taxon>Nitrosomonadaceae</taxon>
        <taxon>Nitrosospira</taxon>
    </lineage>
</organism>
<dbReference type="GO" id="GO:0005886">
    <property type="term" value="C:plasma membrane"/>
    <property type="evidence" value="ECO:0007669"/>
    <property type="project" value="TreeGrafter"/>
</dbReference>
<dbReference type="EMBL" id="FOCT01000012">
    <property type="protein sequence ID" value="SEO14796.1"/>
    <property type="molecule type" value="Genomic_DNA"/>
</dbReference>
<protein>
    <submittedName>
        <fullName evidence="3">Chain length determinant protein tyrosine kinase EpsG</fullName>
    </submittedName>
</protein>
<dbReference type="PANTHER" id="PTHR32309:SF13">
    <property type="entry name" value="FERRIC ENTEROBACTIN TRANSPORT PROTEIN FEPE"/>
    <property type="match status" value="1"/>
</dbReference>
<keyword evidence="3" id="KW-0808">Transferase</keyword>
<keyword evidence="3" id="KW-0418">Kinase</keyword>
<proteinExistence type="predicted"/>
<keyword evidence="1" id="KW-0547">Nucleotide-binding</keyword>
<dbReference type="GO" id="GO:0005524">
    <property type="term" value="F:ATP binding"/>
    <property type="evidence" value="ECO:0007669"/>
    <property type="project" value="UniProtKB-KW"/>
</dbReference>
<dbReference type="InterPro" id="IPR017479">
    <property type="entry name" value="Tyr_kinase_chain_length_EpsG"/>
</dbReference>
<dbReference type="NCBIfam" id="TIGR01007">
    <property type="entry name" value="eps_fam"/>
    <property type="match status" value="1"/>
</dbReference>
<evidence type="ECO:0000256" key="1">
    <source>
        <dbReference type="ARBA" id="ARBA00022741"/>
    </source>
</evidence>
<dbReference type="SUPFAM" id="SSF52540">
    <property type="entry name" value="P-loop containing nucleoside triphosphate hydrolases"/>
    <property type="match status" value="1"/>
</dbReference>
<dbReference type="InterPro" id="IPR050445">
    <property type="entry name" value="Bact_polysacc_biosynth/exp"/>
</dbReference>
<dbReference type="CDD" id="cd05387">
    <property type="entry name" value="BY-kinase"/>
    <property type="match status" value="1"/>
</dbReference>
<dbReference type="Proteomes" id="UP000183898">
    <property type="component" value="Unassembled WGS sequence"/>
</dbReference>
<keyword evidence="2" id="KW-0067">ATP-binding</keyword>
<gene>
    <name evidence="3" type="ORF">SAMN05216404_11279</name>
</gene>